<accession>A0A8K0EPV3</accession>
<dbReference type="GO" id="GO:0003723">
    <property type="term" value="F:RNA binding"/>
    <property type="evidence" value="ECO:0007669"/>
    <property type="project" value="TreeGrafter"/>
</dbReference>
<evidence type="ECO:0000256" key="6">
    <source>
        <dbReference type="ARBA" id="ARBA00022737"/>
    </source>
</evidence>
<reference evidence="10" key="1">
    <citation type="submission" date="2022-01" db="EMBL/GenBank/DDBJ databases">
        <authorList>
            <person name="Braso-Vives M."/>
        </authorList>
    </citation>
    <scope>NUCLEOTIDE SEQUENCE</scope>
</reference>
<dbReference type="SUPFAM" id="SSF53335">
    <property type="entry name" value="S-adenosyl-L-methionine-dependent methyltransferases"/>
    <property type="match status" value="1"/>
</dbReference>
<dbReference type="FunFam" id="1.25.40.420:FF:000001">
    <property type="entry name" value="Kelch-like family member 12"/>
    <property type="match status" value="1"/>
</dbReference>
<dbReference type="SUPFAM" id="SSF117281">
    <property type="entry name" value="Kelch motif"/>
    <property type="match status" value="1"/>
</dbReference>
<dbReference type="Gene3D" id="3.40.50.150">
    <property type="entry name" value="Vaccinia Virus protein VP39"/>
    <property type="match status" value="1"/>
</dbReference>
<evidence type="ECO:0000313" key="10">
    <source>
        <dbReference type="EMBL" id="CAH1261657.1"/>
    </source>
</evidence>
<dbReference type="InterPro" id="IPR010280">
    <property type="entry name" value="U5_MeTrfase_fam"/>
</dbReference>
<keyword evidence="6" id="KW-0677">Repeat</keyword>
<dbReference type="GO" id="GO:0030697">
    <property type="term" value="F:tRNA (uracil(54)-C5)-methyltransferase activity, S-adenosyl methionine-dependent"/>
    <property type="evidence" value="ECO:0007669"/>
    <property type="project" value="UniProtKB-EC"/>
</dbReference>
<evidence type="ECO:0000256" key="5">
    <source>
        <dbReference type="ARBA" id="ARBA00022691"/>
    </source>
</evidence>
<dbReference type="PANTHER" id="PTHR45904:SF1">
    <property type="entry name" value="TRNA (URACIL-5-)-METHYLTRANSFERASE HOMOLOG B"/>
    <property type="match status" value="1"/>
</dbReference>
<dbReference type="AlphaFoldDB" id="A0A8K0EPV3"/>
<dbReference type="CDD" id="cd02440">
    <property type="entry name" value="AdoMet_MTases"/>
    <property type="match status" value="1"/>
</dbReference>
<dbReference type="InterPro" id="IPR029063">
    <property type="entry name" value="SAM-dependent_MTases_sf"/>
</dbReference>
<keyword evidence="5" id="KW-0949">S-adenosyl-L-methionine</keyword>
<dbReference type="Pfam" id="PF07707">
    <property type="entry name" value="BACK"/>
    <property type="match status" value="1"/>
</dbReference>
<evidence type="ECO:0000256" key="1">
    <source>
        <dbReference type="ARBA" id="ARBA00004797"/>
    </source>
</evidence>
<keyword evidence="2" id="KW-0880">Kelch repeat</keyword>
<keyword evidence="11" id="KW-1185">Reference proteome</keyword>
<dbReference type="Gene3D" id="3.30.710.10">
    <property type="entry name" value="Potassium Channel Kv1.1, Chain A"/>
    <property type="match status" value="1"/>
</dbReference>
<dbReference type="SMART" id="SM00612">
    <property type="entry name" value="Kelch"/>
    <property type="match status" value="2"/>
</dbReference>
<organism evidence="10 11">
    <name type="scientific">Branchiostoma lanceolatum</name>
    <name type="common">Common lancelet</name>
    <name type="synonym">Amphioxus lanceolatum</name>
    <dbReference type="NCBI Taxonomy" id="7740"/>
    <lineage>
        <taxon>Eukaryota</taxon>
        <taxon>Metazoa</taxon>
        <taxon>Chordata</taxon>
        <taxon>Cephalochordata</taxon>
        <taxon>Leptocardii</taxon>
        <taxon>Amphioxiformes</taxon>
        <taxon>Branchiostomatidae</taxon>
        <taxon>Branchiostoma</taxon>
    </lineage>
</organism>
<evidence type="ECO:0000256" key="4">
    <source>
        <dbReference type="ARBA" id="ARBA00022679"/>
    </source>
</evidence>
<dbReference type="GO" id="GO:0006396">
    <property type="term" value="P:RNA processing"/>
    <property type="evidence" value="ECO:0007669"/>
    <property type="project" value="InterPro"/>
</dbReference>
<comment type="pathway">
    <text evidence="1">tRNA modification; wybutosine-tRNA(Phe) biosynthesis.</text>
</comment>
<proteinExistence type="predicted"/>
<comment type="catalytic activity">
    <reaction evidence="8">
        <text>uridine(54) in tRNA + S-adenosyl-L-methionine = 5-methyluridine(54) in tRNA + S-adenosyl-L-homocysteine + H(+)</text>
        <dbReference type="Rhea" id="RHEA:42712"/>
        <dbReference type="Rhea" id="RHEA-COMP:10167"/>
        <dbReference type="Rhea" id="RHEA-COMP:10193"/>
        <dbReference type="ChEBI" id="CHEBI:15378"/>
        <dbReference type="ChEBI" id="CHEBI:57856"/>
        <dbReference type="ChEBI" id="CHEBI:59789"/>
        <dbReference type="ChEBI" id="CHEBI:65315"/>
        <dbReference type="ChEBI" id="CHEBI:74447"/>
        <dbReference type="EC" id="2.1.1.35"/>
    </reaction>
    <physiologicalReaction direction="left-to-right" evidence="8">
        <dbReference type="Rhea" id="RHEA:42713"/>
    </physiologicalReaction>
</comment>
<evidence type="ECO:0000256" key="8">
    <source>
        <dbReference type="ARBA" id="ARBA00047278"/>
    </source>
</evidence>
<dbReference type="InterPro" id="IPR006652">
    <property type="entry name" value="Kelch_1"/>
</dbReference>
<evidence type="ECO:0000256" key="7">
    <source>
        <dbReference type="ARBA" id="ARBA00033763"/>
    </source>
</evidence>
<dbReference type="OrthoDB" id="10250660at2759"/>
<dbReference type="Pfam" id="PF01344">
    <property type="entry name" value="Kelch_1"/>
    <property type="match status" value="2"/>
</dbReference>
<feature type="domain" description="BACK" evidence="9">
    <location>
        <begin position="45"/>
        <end position="146"/>
    </location>
</feature>
<dbReference type="EC" id="2.1.1.35" evidence="7"/>
<dbReference type="UniPathway" id="UPA00375"/>
<dbReference type="Gene3D" id="2.40.50.1070">
    <property type="match status" value="1"/>
</dbReference>
<sequence>MKLHQVTITEGNAVELLEGANFFQILPVYDACVTFISNNLSANDCLQMIQVGNMLSCPDLEKKARLCALNEFAAVSKIPEFLSLTKDQLITLISSDDLNAPEESVYTAVMAWIDHDNEQRKEEMRELMELVRFPFMDKVYFVENVLSNRSFCTSGQDIVKETLKHQLFPGEVRSPRTRPRRASGLREAVVVMGGIKRQGSTVNPDDFSQFIQMTYCAEPEPTSTSWIYLSRMDQLAQTVFPAAVLGTSEIIMSIGKAVFLYKPKLLSCSTLASMNSERHYNKLAVLHGKVYAIGGLINGSALSSVEVYDGSQNKWTAGVPLPQPRYEHAVAVLDSRIYVMGGRDAEDKSTSTVYSFSPGDTQCFRRLESSLNSREPRNVAKNYWEDEESSQDRLLKQVIPLWRSRMPYESQLKWKYHEAAHALKILARKLSAVCPPESPVQRQAEENGGMCCPLEATKPSPITEGYRNKSSFSINKGLDGNEKTVGLFAGRGRRYNIICVPADRCINMPEAHLQVARLYQQYIRSSPLPACILFHEGGHWREITIRTNMAGDKMVIITFFPGQLSQEDMDVEKSKLVEFFIHGPGKVCNITSLYFQASEKTRSSHLEAPFQLLHGEPYIYETCLGRRFRISPEAFFQTNTLGAEVLYQTIADTSGVTADTTLLDICCGTGTIGIVLANSVKKVIGVEVASQAVEDANVNAVLNAVDNAEFLCGKAETVLPRLVPELQNTPEVVAVVDPARKGLNPKVTGAIRNCPSLNRLVYVSCKPRGETMRNFIE</sequence>
<dbReference type="InterPro" id="IPR011705">
    <property type="entry name" value="BACK"/>
</dbReference>
<dbReference type="EMBL" id="OV696689">
    <property type="protein sequence ID" value="CAH1261657.1"/>
    <property type="molecule type" value="Genomic_DNA"/>
</dbReference>
<name>A0A8K0EPV3_BRALA</name>
<evidence type="ECO:0000259" key="9">
    <source>
        <dbReference type="SMART" id="SM00875"/>
    </source>
</evidence>
<evidence type="ECO:0000256" key="2">
    <source>
        <dbReference type="ARBA" id="ARBA00022441"/>
    </source>
</evidence>
<gene>
    <name evidence="10" type="primary">TRMT2B</name>
    <name evidence="10" type="ORF">BLAG_LOCUS17016</name>
</gene>
<protein>
    <recommendedName>
        <fullName evidence="7">tRNA (uracil(54)-C(5))-methyltransferase</fullName>
        <ecNumber evidence="7">2.1.1.35</ecNumber>
    </recommendedName>
</protein>
<dbReference type="InterPro" id="IPR045850">
    <property type="entry name" value="TRM2_met"/>
</dbReference>
<evidence type="ECO:0000256" key="3">
    <source>
        <dbReference type="ARBA" id="ARBA00022603"/>
    </source>
</evidence>
<dbReference type="Proteomes" id="UP000838412">
    <property type="component" value="Chromosome 4"/>
</dbReference>
<dbReference type="Gene3D" id="2.120.10.80">
    <property type="entry name" value="Kelch-type beta propeller"/>
    <property type="match status" value="1"/>
</dbReference>
<evidence type="ECO:0000313" key="11">
    <source>
        <dbReference type="Proteomes" id="UP000838412"/>
    </source>
</evidence>
<dbReference type="InterPro" id="IPR011333">
    <property type="entry name" value="SKP1/BTB/POZ_sf"/>
</dbReference>
<keyword evidence="4" id="KW-0808">Transferase</keyword>
<dbReference type="Pfam" id="PF05958">
    <property type="entry name" value="tRNA_U5-meth_tr"/>
    <property type="match status" value="1"/>
</dbReference>
<dbReference type="InterPro" id="IPR015915">
    <property type="entry name" value="Kelch-typ_b-propeller"/>
</dbReference>
<dbReference type="Gene3D" id="1.25.40.420">
    <property type="match status" value="1"/>
</dbReference>
<dbReference type="SMART" id="SM00875">
    <property type="entry name" value="BACK"/>
    <property type="match status" value="1"/>
</dbReference>
<keyword evidence="3" id="KW-0489">Methyltransferase</keyword>
<dbReference type="PANTHER" id="PTHR45904">
    <property type="entry name" value="TRNA (URACIL-5-)-METHYLTRANSFERASE"/>
    <property type="match status" value="1"/>
</dbReference>
<dbReference type="GO" id="GO:0032259">
    <property type="term" value="P:methylation"/>
    <property type="evidence" value="ECO:0007669"/>
    <property type="project" value="UniProtKB-KW"/>
</dbReference>